<dbReference type="SMART" id="SM00248">
    <property type="entry name" value="ANK"/>
    <property type="match status" value="25"/>
</dbReference>
<reference evidence="5" key="1">
    <citation type="submission" date="2022-07" db="EMBL/GenBank/DDBJ databases">
        <title>Genome Sequence of Xylaria arbuscula.</title>
        <authorList>
            <person name="Buettner E."/>
        </authorList>
    </citation>
    <scope>NUCLEOTIDE SEQUENCE</scope>
    <source>
        <strain evidence="5">VT107</strain>
    </source>
</reference>
<gene>
    <name evidence="5" type="ORF">NPX13_g5166</name>
</gene>
<feature type="domain" description="Nephrocystin 3-like N-terminal" evidence="4">
    <location>
        <begin position="315"/>
        <end position="460"/>
    </location>
</feature>
<dbReference type="InterPro" id="IPR056884">
    <property type="entry name" value="NPHP3-like_N"/>
</dbReference>
<comment type="caution">
    <text evidence="5">The sequence shown here is derived from an EMBL/GenBank/DDBJ whole genome shotgun (WGS) entry which is preliminary data.</text>
</comment>
<dbReference type="PANTHER" id="PTHR24198">
    <property type="entry name" value="ANKYRIN REPEAT AND PROTEIN KINASE DOMAIN-CONTAINING PROTEIN"/>
    <property type="match status" value="1"/>
</dbReference>
<feature type="repeat" description="ANK" evidence="3">
    <location>
        <begin position="1009"/>
        <end position="1041"/>
    </location>
</feature>
<organism evidence="5 6">
    <name type="scientific">Xylaria arbuscula</name>
    <dbReference type="NCBI Taxonomy" id="114810"/>
    <lineage>
        <taxon>Eukaryota</taxon>
        <taxon>Fungi</taxon>
        <taxon>Dikarya</taxon>
        <taxon>Ascomycota</taxon>
        <taxon>Pezizomycotina</taxon>
        <taxon>Sordariomycetes</taxon>
        <taxon>Xylariomycetidae</taxon>
        <taxon>Xylariales</taxon>
        <taxon>Xylariaceae</taxon>
        <taxon>Xylaria</taxon>
    </lineage>
</organism>
<dbReference type="Pfam" id="PF12796">
    <property type="entry name" value="Ank_2"/>
    <property type="match status" value="8"/>
</dbReference>
<evidence type="ECO:0000256" key="1">
    <source>
        <dbReference type="ARBA" id="ARBA00022737"/>
    </source>
</evidence>
<dbReference type="Proteomes" id="UP001148614">
    <property type="component" value="Unassembled WGS sequence"/>
</dbReference>
<dbReference type="Pfam" id="PF00023">
    <property type="entry name" value="Ank"/>
    <property type="match status" value="1"/>
</dbReference>
<dbReference type="EMBL" id="JANPWZ010000793">
    <property type="protein sequence ID" value="KAJ3572093.1"/>
    <property type="molecule type" value="Genomic_DNA"/>
</dbReference>
<dbReference type="VEuPathDB" id="FungiDB:F4678DRAFT_467782"/>
<feature type="repeat" description="ANK" evidence="3">
    <location>
        <begin position="1705"/>
        <end position="1738"/>
    </location>
</feature>
<name>A0A9W8NE54_9PEZI</name>
<evidence type="ECO:0000313" key="5">
    <source>
        <dbReference type="EMBL" id="KAJ3572093.1"/>
    </source>
</evidence>
<evidence type="ECO:0000256" key="2">
    <source>
        <dbReference type="ARBA" id="ARBA00023043"/>
    </source>
</evidence>
<dbReference type="Gene3D" id="1.25.40.20">
    <property type="entry name" value="Ankyrin repeat-containing domain"/>
    <property type="match status" value="5"/>
</dbReference>
<feature type="repeat" description="ANK" evidence="3">
    <location>
        <begin position="1562"/>
        <end position="1594"/>
    </location>
</feature>
<protein>
    <recommendedName>
        <fullName evidence="4">Nephrocystin 3-like N-terminal domain-containing protein</fullName>
    </recommendedName>
</protein>
<sequence>MSRDLKPDNDVGTLSRIDHADSGHLQRLDIVVVSGLMEPSRCWTMTTANDQEGGVFLEDLRKEIDKRYNARYFSFESLRYEGVDLLSQAGINQVAELILTDLHHMRGDEGESGGIPLTFMAHDIGGLIVKKVLTLAESSTSYYSISQDCNQVLFFGTPHRAMDPTSWGDLILNILFSLKMPPAATMNMATRLRGCSSFLEELSTEFILLSTRRRIINVHQHSEEIKDSNITINRYSATTGLIHEINLLEVTSYENIAKLSADSRAFAPVLNAFKAEMKPAYQACLSRLVEISPIFTIPDDQQDWYMSGPSTGVQNAYSGWMQSDTSCIITISGGSRTRKSLNARALFRKLKSSSKMVAYFSFTRRSVLSDSIQKFLASAIFQVLIQEPERFSRIEDHFAAIEASNAWTEAGLLTLFKSLFDTEKGLSPVYLVINGVHKCEAVQDLIRMLLTVVSSSNSLTKLKAGLFYKHPSKGNDLIEDALSCYSDFHIKGPTLTVQTLEPLSIALADQVTSRRPYLSGLKSHVFEVLRQCRSATEMLLIAESLDRSNARADLSTLNSIEAHLNVSTCHVSNVIFDTFQRLTDVGRTTLGWITYSKRPLRLKELATAVAITNKNAKFCPDFDPKSLPVDFAFNLQFLFGPLVRLEGVGVILSDDWVREKFVELIHEDREIRPPKKATIPSDPEITAILLEYFSWEKLITPVNEALRAEKQGFILPSGPLFDLIIYAVRFLPFHYRSCMKVDQLSELLNNIHFVHMWARMNSKLNSTFSPPHLCVLEPSLLAAQLGLTEIITVHWKDMILQDQETAIGLASWSGHDDTVKELLFGERATSHTVLDTTEALEYASARGHNRIIDTIINYMREKTPQILKCLLDRLFCQAAKLGYEDQAALWISHGANLNAAPDKITALQYAVGNGHTLLALSLLKNGKVDVNSTAGTDIEKPILLAARKGYEAIANHLLDSQADLACSTGNNAERTPLRVAVESGHAKIVRRLLSALGSSHPSINLQNSSGISPLMSACTKGYAEVVRLLFKAGATVTLSDVNGNTALYHSLLSGREDIALDILKRASSIDDFKDSEMVFLKAANLGFERIIKRCFETVAEHRRCELANHKSNKTALHYVAANGNGNIVKLLLSHQAPIDVRDDDEMTPLALAAQTADARVVDLLLNGGADVRQRMPENHTILSLMVEKAKDSVKRAEVVILLLEKVVDPNTWGKESRNALHWAVQLGKLEIIRVLLRHPKIDPKARSHWSWNSLHILAHHGSGKTSTEIAALLIKAGTDPLEAEVSHWLPIHLASHSGNIPLLELFWARNPESIEAKTNRGETALHFGALRSESVRWLMAHEADGNVQDSDGYTPMMRAASRGSSSFAVFLEYNCDLTLVSKRKQTVLHLLVNDGRVNKGRKLLKRDTNLLSCRDESNATALHVAIRSRQKNFAEMLLDDFYPKIDEESRHRDLCAIIAEDKETLLISAVRLKQDGIVRRLLNLGVATENIDRVGNTALLSAVKNGDLNMVQVLLQHPLTRADVNAGKRHLTALYCAAVNDNLQICTTLINLGADVNAPGGQYDTALGTAAINGYVDMVKLLLDNGANPDLRVGSFANALSAAIYSKVEGVVQSLLAKGVDISAKDPQGRSAFHIAAQQGFWVAFKQLVSAANGTERMTTDFQGRTIVHHAAMCQDRESFLRILIHASQDGGGTIQEIIETKDIDGWTPLHWACRHNDNLEVVRVMKILGADITMDTGTKWTPENIAATHGAGEISTLLAEGSRYEGYFEDDVQEISSSPLNDEQAQGQTI</sequence>
<dbReference type="SUPFAM" id="SSF48403">
    <property type="entry name" value="Ankyrin repeat"/>
    <property type="match status" value="4"/>
</dbReference>
<feature type="repeat" description="ANK" evidence="3">
    <location>
        <begin position="1215"/>
        <end position="1238"/>
    </location>
</feature>
<dbReference type="VEuPathDB" id="FungiDB:F4678DRAFT_480852"/>
<keyword evidence="1" id="KW-0677">Repeat</keyword>
<dbReference type="PROSITE" id="PS50088">
    <property type="entry name" value="ANK_REPEAT"/>
    <property type="match status" value="7"/>
</dbReference>
<feature type="repeat" description="ANK" evidence="3">
    <location>
        <begin position="1529"/>
        <end position="1561"/>
    </location>
</feature>
<keyword evidence="2 3" id="KW-0040">ANK repeat</keyword>
<feature type="repeat" description="ANK" evidence="3">
    <location>
        <begin position="1144"/>
        <end position="1176"/>
    </location>
</feature>
<dbReference type="PANTHER" id="PTHR24198:SF165">
    <property type="entry name" value="ANKYRIN REPEAT-CONTAINING PROTEIN-RELATED"/>
    <property type="match status" value="1"/>
</dbReference>
<evidence type="ECO:0000256" key="3">
    <source>
        <dbReference type="PROSITE-ProRule" id="PRU00023"/>
    </source>
</evidence>
<dbReference type="InterPro" id="IPR002110">
    <property type="entry name" value="Ankyrin_rpt"/>
</dbReference>
<keyword evidence="6" id="KW-1185">Reference proteome</keyword>
<dbReference type="PROSITE" id="PS50297">
    <property type="entry name" value="ANK_REP_REGION"/>
    <property type="match status" value="6"/>
</dbReference>
<accession>A0A9W8NE54</accession>
<feature type="repeat" description="ANK" evidence="3">
    <location>
        <begin position="1111"/>
        <end position="1143"/>
    </location>
</feature>
<dbReference type="InterPro" id="IPR036770">
    <property type="entry name" value="Ankyrin_rpt-contain_sf"/>
</dbReference>
<evidence type="ECO:0000313" key="6">
    <source>
        <dbReference type="Proteomes" id="UP001148614"/>
    </source>
</evidence>
<proteinExistence type="predicted"/>
<evidence type="ECO:0000259" key="4">
    <source>
        <dbReference type="Pfam" id="PF24883"/>
    </source>
</evidence>
<dbReference type="Pfam" id="PF24883">
    <property type="entry name" value="NPHP3_N"/>
    <property type="match status" value="1"/>
</dbReference>